<reference evidence="2" key="3">
    <citation type="submission" date="2019-07" db="EMBL/GenBank/DDBJ databases">
        <authorList>
            <person name="Whitman W."/>
            <person name="Huntemann M."/>
            <person name="Clum A."/>
            <person name="Pillay M."/>
            <person name="Palaniappan K."/>
            <person name="Varghese N."/>
            <person name="Mikhailova N."/>
            <person name="Stamatis D."/>
            <person name="Reddy T."/>
            <person name="Daum C."/>
            <person name="Shapiro N."/>
            <person name="Ivanova N."/>
            <person name="Kyrpides N."/>
            <person name="Woyke T."/>
        </authorList>
    </citation>
    <scope>NUCLEOTIDE SEQUENCE</scope>
    <source>
        <strain evidence="2">CGMCC 1.5380</strain>
    </source>
</reference>
<evidence type="ECO:0000313" key="1">
    <source>
        <dbReference type="EMBL" id="RDI55009.1"/>
    </source>
</evidence>
<dbReference type="Proteomes" id="UP000321392">
    <property type="component" value="Unassembled WGS sequence"/>
</dbReference>
<reference evidence="1 3" key="2">
    <citation type="submission" date="2018-07" db="EMBL/GenBank/DDBJ databases">
        <title>Genomic Encyclopedia of Type Strains, Phase IV (KMG-IV): sequencing the most valuable type-strain genomes for metagenomic binning, comparative biology and taxonomic classification.</title>
        <authorList>
            <person name="Goeker M."/>
        </authorList>
    </citation>
    <scope>NUCLEOTIDE SEQUENCE [LARGE SCALE GENOMIC DNA]</scope>
    <source>
        <strain evidence="1 3">DSM 19728</strain>
    </source>
</reference>
<proteinExistence type="predicted"/>
<accession>A0A562PTZ0</accession>
<protein>
    <submittedName>
        <fullName evidence="2">Uncharacterized protein</fullName>
    </submittedName>
</protein>
<name>A0A562PTZ0_9FLAO</name>
<organism evidence="2 4">
    <name type="scientific">Flavobacterium glaciei</name>
    <dbReference type="NCBI Taxonomy" id="386300"/>
    <lineage>
        <taxon>Bacteria</taxon>
        <taxon>Pseudomonadati</taxon>
        <taxon>Bacteroidota</taxon>
        <taxon>Flavobacteriia</taxon>
        <taxon>Flavobacteriales</taxon>
        <taxon>Flavobacteriaceae</taxon>
        <taxon>Flavobacterium</taxon>
    </lineage>
</organism>
<dbReference type="EMBL" id="QQBA01000006">
    <property type="protein sequence ID" value="RDI55009.1"/>
    <property type="molecule type" value="Genomic_DNA"/>
</dbReference>
<keyword evidence="3" id="KW-1185">Reference proteome</keyword>
<dbReference type="Proteomes" id="UP000254518">
    <property type="component" value="Unassembled WGS sequence"/>
</dbReference>
<comment type="caution">
    <text evidence="2">The sequence shown here is derived from an EMBL/GenBank/DDBJ whole genome shotgun (WGS) entry which is preliminary data.</text>
</comment>
<dbReference type="EMBL" id="VLKX01000006">
    <property type="protein sequence ID" value="TWI47917.1"/>
    <property type="molecule type" value="Genomic_DNA"/>
</dbReference>
<evidence type="ECO:0000313" key="4">
    <source>
        <dbReference type="Proteomes" id="UP000321392"/>
    </source>
</evidence>
<sequence length="43" mass="5080">MKSITMRSFFNKQTKILCLYVVKPFVALLIKNNQNNTTKYIVQ</sequence>
<gene>
    <name evidence="1" type="ORF">DFR66_106117</name>
    <name evidence="2" type="ORF">IQ02_01504</name>
</gene>
<dbReference type="AlphaFoldDB" id="A0A562PTZ0"/>
<evidence type="ECO:0000313" key="3">
    <source>
        <dbReference type="Proteomes" id="UP000254518"/>
    </source>
</evidence>
<reference evidence="2 4" key="1">
    <citation type="journal article" date="2015" name="Stand. Genomic Sci.">
        <title>Genomic Encyclopedia of Bacterial and Archaeal Type Strains, Phase III: the genomes of soil and plant-associated and newly described type strains.</title>
        <authorList>
            <person name="Whitman W.B."/>
            <person name="Woyke T."/>
            <person name="Klenk H.P."/>
            <person name="Zhou Y."/>
            <person name="Lilburn T.G."/>
            <person name="Beck B.J."/>
            <person name="De Vos P."/>
            <person name="Vandamme P."/>
            <person name="Eisen J.A."/>
            <person name="Garrity G."/>
            <person name="Hugenholtz P."/>
            <person name="Kyrpides N.C."/>
        </authorList>
    </citation>
    <scope>NUCLEOTIDE SEQUENCE [LARGE SCALE GENOMIC DNA]</scope>
    <source>
        <strain evidence="2 4">CGMCC 1.5380</strain>
    </source>
</reference>
<evidence type="ECO:0000313" key="2">
    <source>
        <dbReference type="EMBL" id="TWI47917.1"/>
    </source>
</evidence>